<evidence type="ECO:0000313" key="8">
    <source>
        <dbReference type="Proteomes" id="UP000254230"/>
    </source>
</evidence>
<keyword evidence="3" id="KW-0812">Transmembrane</keyword>
<protein>
    <submittedName>
        <fullName evidence="6">Substrate of the Dot/Icm secretion system</fullName>
    </submittedName>
</protein>
<dbReference type="EMBL" id="LNYR01000021">
    <property type="protein sequence ID" value="KTD49319.1"/>
    <property type="molecule type" value="Genomic_DNA"/>
</dbReference>
<feature type="transmembrane region" description="Helical" evidence="3">
    <location>
        <begin position="430"/>
        <end position="451"/>
    </location>
</feature>
<dbReference type="OrthoDB" id="5637094at2"/>
<dbReference type="EMBL" id="UGOW01000001">
    <property type="protein sequence ID" value="STY19415.1"/>
    <property type="molecule type" value="Genomic_DNA"/>
</dbReference>
<dbReference type="RefSeq" id="WP_058473936.1">
    <property type="nucleotide sequence ID" value="NZ_CAAAIL010000002.1"/>
</dbReference>
<dbReference type="InterPro" id="IPR041357">
    <property type="entry name" value="LegC3_N_Legionellaceae"/>
</dbReference>
<keyword evidence="7" id="KW-1185">Reference proteome</keyword>
<keyword evidence="3" id="KW-0472">Membrane</keyword>
<dbReference type="AlphaFoldDB" id="A0A378KXZ1"/>
<organism evidence="6 8">
    <name type="scientific">Legionella quateirensis</name>
    <dbReference type="NCBI Taxonomy" id="45072"/>
    <lineage>
        <taxon>Bacteria</taxon>
        <taxon>Pseudomonadati</taxon>
        <taxon>Pseudomonadota</taxon>
        <taxon>Gammaproteobacteria</taxon>
        <taxon>Legionellales</taxon>
        <taxon>Legionellaceae</taxon>
        <taxon>Legionella</taxon>
    </lineage>
</organism>
<evidence type="ECO:0000313" key="7">
    <source>
        <dbReference type="Proteomes" id="UP000054639"/>
    </source>
</evidence>
<feature type="domain" description="LegC3 N-terminal Legionellaceae" evidence="4">
    <location>
        <begin position="1"/>
        <end position="130"/>
    </location>
</feature>
<evidence type="ECO:0000259" key="4">
    <source>
        <dbReference type="Pfam" id="PF18654"/>
    </source>
</evidence>
<dbReference type="Pfam" id="PF18654">
    <property type="entry name" value="LegC3_N"/>
    <property type="match status" value="1"/>
</dbReference>
<evidence type="ECO:0000256" key="2">
    <source>
        <dbReference type="SAM" id="MobiDB-lite"/>
    </source>
</evidence>
<dbReference type="STRING" id="45072.Lqua_1771"/>
<dbReference type="Proteomes" id="UP000054639">
    <property type="component" value="Unassembled WGS sequence"/>
</dbReference>
<feature type="coiled-coil region" evidence="1">
    <location>
        <begin position="525"/>
        <end position="552"/>
    </location>
</feature>
<feature type="region of interest" description="Disordered" evidence="2">
    <location>
        <begin position="72"/>
        <end position="96"/>
    </location>
</feature>
<name>A0A378KXZ1_9GAMM</name>
<reference evidence="6 8" key="2">
    <citation type="submission" date="2018-06" db="EMBL/GenBank/DDBJ databases">
        <authorList>
            <consortium name="Pathogen Informatics"/>
            <person name="Doyle S."/>
        </authorList>
    </citation>
    <scope>NUCLEOTIDE SEQUENCE [LARGE SCALE GENOMIC DNA]</scope>
    <source>
        <strain evidence="6 8">NCTC12376</strain>
    </source>
</reference>
<evidence type="ECO:0000256" key="3">
    <source>
        <dbReference type="SAM" id="Phobius"/>
    </source>
</evidence>
<evidence type="ECO:0000313" key="5">
    <source>
        <dbReference type="EMBL" id="KTD49319.1"/>
    </source>
</evidence>
<gene>
    <name evidence="6" type="primary">pieE</name>
    <name evidence="5" type="ORF">Lqua_1771</name>
    <name evidence="6" type="ORF">NCTC12376_03254</name>
</gene>
<proteinExistence type="predicted"/>
<sequence length="618" mass="70405">MALSEIIINDVVKYQTNAVISESSYQTLRQYLLERKPLLTVTNEIDSFLNEHYTADKQIVIEQLVQAACDSQKTNDAQEARKDEQEKNSDTLLRSNYGQELSSLQSKLTQLETRVYQQNSLSSQIRSQVSEYQINLNQVERSIERIRTERNVIQTRYVVNPGFPQPNVHVHTHNGPQVTNLYPVLFSMQDQITWDSLLREENRLIDERQRLKDIIRLKSNESNQEGYLLGTLNGEKRQAEARLRDIKNQMDVELPNREQQRHIRNQERLARENARSSNDPNLLQLSFKNREALTQKITAKIDELDQLRTKLSKNAVDTSYSLYVAQLDEALQGGVELKLTHFEREALKSITGMMKNYLEMMGQEQSIIKSLDEARNALQQQQKSLGVCTAKLQHYVTSNPQLKQTNKELAEDNRRLKLDSESAGSMRSNALYASLFGGASTLISAAIIGSLVVSPLFFAISGALALATIISLTVAVVYHCQKSATDDRINKNANTIRDNEELISKHNTESDKLRTSTIPGLNMSIEESERTIRRIENQLKEQQFAMKQLFNKAQNVSEFHNDAFQFFGSMPSASELSIRPSAPEYDVSDQSAGYQGYPPQYEVDSTPSHPYSLINFNQ</sequence>
<evidence type="ECO:0000256" key="1">
    <source>
        <dbReference type="SAM" id="Coils"/>
    </source>
</evidence>
<evidence type="ECO:0000313" key="6">
    <source>
        <dbReference type="EMBL" id="STY19415.1"/>
    </source>
</evidence>
<feature type="transmembrane region" description="Helical" evidence="3">
    <location>
        <begin position="457"/>
        <end position="478"/>
    </location>
</feature>
<keyword evidence="3" id="KW-1133">Transmembrane helix</keyword>
<feature type="compositionally biased region" description="Basic and acidic residues" evidence="2">
    <location>
        <begin position="76"/>
        <end position="89"/>
    </location>
</feature>
<keyword evidence="1" id="KW-0175">Coiled coil</keyword>
<dbReference type="Proteomes" id="UP000254230">
    <property type="component" value="Unassembled WGS sequence"/>
</dbReference>
<reference evidence="5 7" key="1">
    <citation type="submission" date="2015-11" db="EMBL/GenBank/DDBJ databases">
        <title>Genomic analysis of 38 Legionella species identifies large and diverse effector repertoires.</title>
        <authorList>
            <person name="Burstein D."/>
            <person name="Amaro F."/>
            <person name="Zusman T."/>
            <person name="Lifshitz Z."/>
            <person name="Cohen O."/>
            <person name="Gilbert J.A."/>
            <person name="Pupko T."/>
            <person name="Shuman H.A."/>
            <person name="Segal G."/>
        </authorList>
    </citation>
    <scope>NUCLEOTIDE SEQUENCE [LARGE SCALE GENOMIC DNA]</scope>
    <source>
        <strain evidence="5 7">ATCC 49507</strain>
    </source>
</reference>
<accession>A0A378KXZ1</accession>